<sequence length="247" mass="28224">MSKENRHTEENHIFRYKQFTITQNHAAMRVGTDSDLLGTLSAGGNNILDIGTGTGVLSLMLAQRFPNAQIQAIEIDENAVLDAKDNFFASPFADRIKLEHIAFQDYIKEVKDTMPIYDSVVCNPPYFDKSLECNNLSKTRARHSSSLPFSILIKGAYQLLKPGGFFSVCIPKEVLEDFSAECTIVGFSLQDIYKIKTVPEKEAKRFVLVHRKGRERAPQEHVCCMLNEERQRSTWYLQLMKDFHLDR</sequence>
<keyword evidence="3 6" id="KW-0808">Transferase</keyword>
<evidence type="ECO:0000256" key="5">
    <source>
        <dbReference type="ARBA" id="ARBA00022694"/>
    </source>
</evidence>
<dbReference type="InterPro" id="IPR007848">
    <property type="entry name" value="Small_mtfrase_dom"/>
</dbReference>
<dbReference type="RefSeq" id="WP_006281080.1">
    <property type="nucleotide sequence ID" value="NZ_BPTR01000001.1"/>
</dbReference>
<evidence type="ECO:0000259" key="7">
    <source>
        <dbReference type="Pfam" id="PF05175"/>
    </source>
</evidence>
<dbReference type="SUPFAM" id="SSF53335">
    <property type="entry name" value="S-adenosyl-L-methionine-dependent methyltransferases"/>
    <property type="match status" value="1"/>
</dbReference>
<evidence type="ECO:0000313" key="9">
    <source>
        <dbReference type="Proteomes" id="UP000887043"/>
    </source>
</evidence>
<dbReference type="InterPro" id="IPR050210">
    <property type="entry name" value="tRNA_Adenine-N(6)_MTase"/>
</dbReference>
<keyword evidence="2 6" id="KW-0489">Methyltransferase</keyword>
<dbReference type="PANTHER" id="PTHR47739:SF1">
    <property type="entry name" value="TRNA1(VAL) (ADENINE(37)-N6)-METHYLTRANSFERASE"/>
    <property type="match status" value="1"/>
</dbReference>
<accession>A0AA37HW80</accession>
<dbReference type="PROSITE" id="PS00092">
    <property type="entry name" value="N6_MTASE"/>
    <property type="match status" value="1"/>
</dbReference>
<comment type="caution">
    <text evidence="8">The sequence shown here is derived from an EMBL/GenBank/DDBJ whole genome shotgun (WGS) entry which is preliminary data.</text>
</comment>
<dbReference type="InterPro" id="IPR022882">
    <property type="entry name" value="tRNA_adenine-N6_MeTrfase"/>
</dbReference>
<keyword evidence="1 6" id="KW-0963">Cytoplasm</keyword>
<dbReference type="InterPro" id="IPR020596">
    <property type="entry name" value="rRNA_Ade_Mease_Trfase_CS"/>
</dbReference>
<evidence type="ECO:0000256" key="1">
    <source>
        <dbReference type="ARBA" id="ARBA00022490"/>
    </source>
</evidence>
<proteinExistence type="inferred from homology"/>
<comment type="function">
    <text evidence="6">Specifically methylates the adenine in position 37 of tRNA(1)(Val) (anticodon cmo5UAC).</text>
</comment>
<dbReference type="EMBL" id="BPTR01000001">
    <property type="protein sequence ID" value="GJG26807.1"/>
    <property type="molecule type" value="Genomic_DNA"/>
</dbReference>
<dbReference type="Proteomes" id="UP000887043">
    <property type="component" value="Unassembled WGS sequence"/>
</dbReference>
<dbReference type="PANTHER" id="PTHR47739">
    <property type="entry name" value="TRNA1(VAL) (ADENINE(37)-N6)-METHYLTRANSFERASE"/>
    <property type="match status" value="1"/>
</dbReference>
<evidence type="ECO:0000256" key="3">
    <source>
        <dbReference type="ARBA" id="ARBA00022679"/>
    </source>
</evidence>
<dbReference type="HAMAP" id="MF_01872">
    <property type="entry name" value="tRNA_methyltr_YfiC"/>
    <property type="match status" value="1"/>
</dbReference>
<dbReference type="InterPro" id="IPR002052">
    <property type="entry name" value="DNA_methylase_N6_adenine_CS"/>
</dbReference>
<dbReference type="EC" id="2.1.1.223" evidence="6"/>
<feature type="domain" description="Methyltransferase small" evidence="7">
    <location>
        <begin position="36"/>
        <end position="130"/>
    </location>
</feature>
<protein>
    <recommendedName>
        <fullName evidence="6">tRNA1(Val) (adenine(37)-N6)-methyltransferase</fullName>
        <ecNumber evidence="6">2.1.1.223</ecNumber>
    </recommendedName>
    <alternativeName>
        <fullName evidence="6">tRNA m6A37 methyltransferase</fullName>
    </alternativeName>
</protein>
<evidence type="ECO:0000256" key="4">
    <source>
        <dbReference type="ARBA" id="ARBA00022691"/>
    </source>
</evidence>
<dbReference type="Gene3D" id="3.40.50.150">
    <property type="entry name" value="Vaccinia Virus protein VP39"/>
    <property type="match status" value="1"/>
</dbReference>
<name>A0AA37HW80_SEGBR</name>
<organism evidence="8 9">
    <name type="scientific">Segatella bryantii</name>
    <name type="common">Prevotella bryantii</name>
    <dbReference type="NCBI Taxonomy" id="77095"/>
    <lineage>
        <taxon>Bacteria</taxon>
        <taxon>Pseudomonadati</taxon>
        <taxon>Bacteroidota</taxon>
        <taxon>Bacteroidia</taxon>
        <taxon>Bacteroidales</taxon>
        <taxon>Prevotellaceae</taxon>
        <taxon>Segatella</taxon>
    </lineage>
</organism>
<dbReference type="InterPro" id="IPR029063">
    <property type="entry name" value="SAM-dependent_MTases_sf"/>
</dbReference>
<evidence type="ECO:0000256" key="2">
    <source>
        <dbReference type="ARBA" id="ARBA00022603"/>
    </source>
</evidence>
<keyword evidence="5 6" id="KW-0819">tRNA processing</keyword>
<dbReference type="GO" id="GO:0005737">
    <property type="term" value="C:cytoplasm"/>
    <property type="evidence" value="ECO:0007669"/>
    <property type="project" value="UniProtKB-SubCell"/>
</dbReference>
<dbReference type="GO" id="GO:0000179">
    <property type="term" value="F:rRNA (adenine-N6,N6-)-dimethyltransferase activity"/>
    <property type="evidence" value="ECO:0007669"/>
    <property type="project" value="InterPro"/>
</dbReference>
<dbReference type="GO" id="GO:0016430">
    <property type="term" value="F:tRNA (adenine-N6)-methyltransferase activity"/>
    <property type="evidence" value="ECO:0007669"/>
    <property type="project" value="UniProtKB-UniRule"/>
</dbReference>
<evidence type="ECO:0000256" key="6">
    <source>
        <dbReference type="HAMAP-Rule" id="MF_01872"/>
    </source>
</evidence>
<reference evidence="8" key="1">
    <citation type="submission" date="2021-08" db="EMBL/GenBank/DDBJ databases">
        <title>Prevotella lacticifex sp. nov., isolated from rumen of cow.</title>
        <authorList>
            <person name="Shinkai T."/>
            <person name="Ikeyama N."/>
            <person name="Kumagai M."/>
            <person name="Ohmori H."/>
            <person name="Sakamoto M."/>
            <person name="Ohkuma M."/>
            <person name="Mitsumori M."/>
        </authorList>
    </citation>
    <scope>NUCLEOTIDE SEQUENCE</scope>
    <source>
        <strain evidence="8">DSM 11371</strain>
    </source>
</reference>
<dbReference type="AlphaFoldDB" id="A0AA37HW80"/>
<evidence type="ECO:0000313" key="8">
    <source>
        <dbReference type="EMBL" id="GJG26807.1"/>
    </source>
</evidence>
<dbReference type="GO" id="GO:0003676">
    <property type="term" value="F:nucleic acid binding"/>
    <property type="evidence" value="ECO:0007669"/>
    <property type="project" value="InterPro"/>
</dbReference>
<gene>
    <name evidence="8" type="ORF">PRRU23_05070</name>
</gene>
<dbReference type="Pfam" id="PF05175">
    <property type="entry name" value="MTS"/>
    <property type="match status" value="1"/>
</dbReference>
<dbReference type="PROSITE" id="PS01131">
    <property type="entry name" value="RRNA_A_DIMETH"/>
    <property type="match status" value="1"/>
</dbReference>
<dbReference type="CDD" id="cd02440">
    <property type="entry name" value="AdoMet_MTases"/>
    <property type="match status" value="1"/>
</dbReference>
<comment type="subcellular location">
    <subcellularLocation>
        <location evidence="6">Cytoplasm</location>
    </subcellularLocation>
</comment>
<dbReference type="GO" id="GO:0008033">
    <property type="term" value="P:tRNA processing"/>
    <property type="evidence" value="ECO:0007669"/>
    <property type="project" value="UniProtKB-UniRule"/>
</dbReference>
<keyword evidence="4 6" id="KW-0949">S-adenosyl-L-methionine</keyword>
<comment type="similarity">
    <text evidence="6">Belongs to the methyltransferase superfamily. tRNA (adenine-N(6)-)-methyltransferase family.</text>
</comment>
<comment type="catalytic activity">
    <reaction evidence="6">
        <text>adenosine(37) in tRNA1(Val) + S-adenosyl-L-methionine = N(6)-methyladenosine(37) in tRNA1(Val) + S-adenosyl-L-homocysteine + H(+)</text>
        <dbReference type="Rhea" id="RHEA:43160"/>
        <dbReference type="Rhea" id="RHEA-COMP:10369"/>
        <dbReference type="Rhea" id="RHEA-COMP:10370"/>
        <dbReference type="ChEBI" id="CHEBI:15378"/>
        <dbReference type="ChEBI" id="CHEBI:57856"/>
        <dbReference type="ChEBI" id="CHEBI:59789"/>
        <dbReference type="ChEBI" id="CHEBI:74411"/>
        <dbReference type="ChEBI" id="CHEBI:74449"/>
        <dbReference type="EC" id="2.1.1.223"/>
    </reaction>
</comment>